<accession>A0A644UZ98</accession>
<evidence type="ECO:0000259" key="1">
    <source>
        <dbReference type="PROSITE" id="PS51332"/>
    </source>
</evidence>
<dbReference type="Gene3D" id="3.40.50.280">
    <property type="entry name" value="Cobalamin-binding domain"/>
    <property type="match status" value="1"/>
</dbReference>
<dbReference type="SUPFAM" id="SSF117778">
    <property type="entry name" value="D-lysine 5,6-aminomutase beta subunit KamE, N-terminal domain"/>
    <property type="match status" value="1"/>
</dbReference>
<dbReference type="GO" id="GO:0047826">
    <property type="term" value="F:D-lysine 5,6-aminomutase activity"/>
    <property type="evidence" value="ECO:0007669"/>
    <property type="project" value="UniProtKB-EC"/>
</dbReference>
<sequence>MSGGLYSMQSKEFDKTLDLKSVKPYGDTMNDGKVQLSFTLPVPVGDEAIEAAKQLIRKMGMENPQIVFYKELMPGYTFFNCYGSCTHNVDFTSISVPKVESGVMDMHETDSYVRENVGRALVVVGASTGTDAHTVGIDAIMNMKGYAGHYGLERYEMIEAYNLGSQVPNEEFIAKALELKADALLVSQTVTQKDVHVKNLVELVELLEAEGLRDKVILVCGGPRISHELAKELGYDAGFGMNSYADDVASFIAQEYVKRASTKNL</sequence>
<comment type="caution">
    <text evidence="2">The sequence shown here is derived from an EMBL/GenBank/DDBJ whole genome shotgun (WGS) entry which is preliminary data.</text>
</comment>
<dbReference type="CDD" id="cd02067">
    <property type="entry name" value="B12-binding"/>
    <property type="match status" value="1"/>
</dbReference>
<dbReference type="GO" id="GO:0046983">
    <property type="term" value="F:protein dimerization activity"/>
    <property type="evidence" value="ECO:0007669"/>
    <property type="project" value="InterPro"/>
</dbReference>
<feature type="domain" description="B12-binding" evidence="1">
    <location>
        <begin position="120"/>
        <end position="259"/>
    </location>
</feature>
<dbReference type="EC" id="5.4.3.3" evidence="2"/>
<reference evidence="2" key="1">
    <citation type="submission" date="2019-08" db="EMBL/GenBank/DDBJ databases">
        <authorList>
            <person name="Kucharzyk K."/>
            <person name="Murdoch R.W."/>
            <person name="Higgins S."/>
            <person name="Loffler F."/>
        </authorList>
    </citation>
    <scope>NUCLEOTIDE SEQUENCE</scope>
</reference>
<organism evidence="2">
    <name type="scientific">bioreactor metagenome</name>
    <dbReference type="NCBI Taxonomy" id="1076179"/>
    <lineage>
        <taxon>unclassified sequences</taxon>
        <taxon>metagenomes</taxon>
        <taxon>ecological metagenomes</taxon>
    </lineage>
</organism>
<dbReference type="AlphaFoldDB" id="A0A644UZ98"/>
<keyword evidence="2" id="KW-0413">Isomerase</keyword>
<evidence type="ECO:0000313" key="2">
    <source>
        <dbReference type="EMBL" id="MPL84390.1"/>
    </source>
</evidence>
<dbReference type="InterPro" id="IPR006158">
    <property type="entry name" value="Cobalamin-bd"/>
</dbReference>
<dbReference type="InterPro" id="IPR036724">
    <property type="entry name" value="Cobalamin-bd_sf"/>
</dbReference>
<gene>
    <name evidence="2" type="ORF">SDC9_30355</name>
</gene>
<dbReference type="GO" id="GO:0031419">
    <property type="term" value="F:cobalamin binding"/>
    <property type="evidence" value="ECO:0007669"/>
    <property type="project" value="InterPro"/>
</dbReference>
<dbReference type="SUPFAM" id="SSF52242">
    <property type="entry name" value="Cobalamin (vitamin B12)-binding domain"/>
    <property type="match status" value="1"/>
</dbReference>
<dbReference type="InterPro" id="IPR028991">
    <property type="entry name" value="KamE_N"/>
</dbReference>
<dbReference type="Pfam" id="PF02310">
    <property type="entry name" value="B12-binding"/>
    <property type="match status" value="1"/>
</dbReference>
<protein>
    <submittedName>
        <fullName evidence="2">Lysine 5,6-aminomutase beta subunit</fullName>
        <ecNumber evidence="2">5.4.3.3</ecNumber>
    </submittedName>
</protein>
<dbReference type="EMBL" id="VSSQ01000189">
    <property type="protein sequence ID" value="MPL84390.1"/>
    <property type="molecule type" value="Genomic_DNA"/>
</dbReference>
<dbReference type="Pfam" id="PF16554">
    <property type="entry name" value="OAM_dimer"/>
    <property type="match status" value="1"/>
</dbReference>
<name>A0A644UZ98_9ZZZZ</name>
<dbReference type="GO" id="GO:0046872">
    <property type="term" value="F:metal ion binding"/>
    <property type="evidence" value="ECO:0007669"/>
    <property type="project" value="InterPro"/>
</dbReference>
<dbReference type="PROSITE" id="PS51332">
    <property type="entry name" value="B12_BINDING"/>
    <property type="match status" value="1"/>
</dbReference>
<proteinExistence type="predicted"/>
<dbReference type="Gene3D" id="3.30.30.60">
    <property type="entry name" value="D-lysine 5,6-aminomutase beta subunit KamE, N-terminal domain"/>
    <property type="match status" value="1"/>
</dbReference>
<dbReference type="InterPro" id="IPR036843">
    <property type="entry name" value="KamE_N_sf"/>
</dbReference>